<evidence type="ECO:0000313" key="4">
    <source>
        <dbReference type="Proteomes" id="UP000019402"/>
    </source>
</evidence>
<name>W7YT07_9BACT</name>
<keyword evidence="1" id="KW-0238">DNA-binding</keyword>
<dbReference type="EMBL" id="BAMD01000097">
    <property type="protein sequence ID" value="GAF05574.1"/>
    <property type="molecule type" value="Genomic_DNA"/>
</dbReference>
<dbReference type="GO" id="GO:0003677">
    <property type="term" value="F:DNA binding"/>
    <property type="evidence" value="ECO:0007669"/>
    <property type="project" value="UniProtKB-KW"/>
</dbReference>
<evidence type="ECO:0000259" key="2">
    <source>
        <dbReference type="PROSITE" id="PS50043"/>
    </source>
</evidence>
<feature type="domain" description="HTH luxR-type" evidence="2">
    <location>
        <begin position="1"/>
        <end position="62"/>
    </location>
</feature>
<dbReference type="InterPro" id="IPR000792">
    <property type="entry name" value="Tscrpt_reg_LuxR_C"/>
</dbReference>
<dbReference type="Gene3D" id="1.10.10.10">
    <property type="entry name" value="Winged helix-like DNA-binding domain superfamily/Winged helix DNA-binding domain"/>
    <property type="match status" value="1"/>
</dbReference>
<dbReference type="PROSITE" id="PS50043">
    <property type="entry name" value="HTH_LUXR_2"/>
    <property type="match status" value="1"/>
</dbReference>
<protein>
    <submittedName>
        <fullName evidence="3">Transcriptional regulator MalT</fullName>
    </submittedName>
</protein>
<dbReference type="InterPro" id="IPR016032">
    <property type="entry name" value="Sig_transdc_resp-reg_C-effctor"/>
</dbReference>
<dbReference type="GO" id="GO:0006355">
    <property type="term" value="P:regulation of DNA-templated transcription"/>
    <property type="evidence" value="ECO:0007669"/>
    <property type="project" value="InterPro"/>
</dbReference>
<dbReference type="OrthoDB" id="9797341at2"/>
<organism evidence="3 4">
    <name type="scientific">Saccharicrinis fermentans DSM 9555 = JCM 21142</name>
    <dbReference type="NCBI Taxonomy" id="869213"/>
    <lineage>
        <taxon>Bacteria</taxon>
        <taxon>Pseudomonadati</taxon>
        <taxon>Bacteroidota</taxon>
        <taxon>Bacteroidia</taxon>
        <taxon>Marinilabiliales</taxon>
        <taxon>Marinilabiliaceae</taxon>
        <taxon>Saccharicrinis</taxon>
    </lineage>
</organism>
<dbReference type="InterPro" id="IPR039420">
    <property type="entry name" value="WalR-like"/>
</dbReference>
<dbReference type="PRINTS" id="PR00038">
    <property type="entry name" value="HTHLUXR"/>
</dbReference>
<dbReference type="RefSeq" id="WP_027470472.1">
    <property type="nucleotide sequence ID" value="NZ_BAMD01000097.1"/>
</dbReference>
<accession>W7YT07</accession>
<dbReference type="SUPFAM" id="SSF46894">
    <property type="entry name" value="C-terminal effector domain of the bipartite response regulators"/>
    <property type="match status" value="1"/>
</dbReference>
<proteinExistence type="predicted"/>
<sequence>MRSRITKRQKDILQLMAEGLTEADIADKLGISHTALRRHKSLLYPRLGVNNSVSAVVTAIDL</sequence>
<dbReference type="PANTHER" id="PTHR43214">
    <property type="entry name" value="TWO-COMPONENT RESPONSE REGULATOR"/>
    <property type="match status" value="1"/>
</dbReference>
<gene>
    <name evidence="3" type="ORF">JCM21142_104314</name>
</gene>
<dbReference type="STRING" id="869213.GCA_000517085_00439"/>
<dbReference type="InterPro" id="IPR036388">
    <property type="entry name" value="WH-like_DNA-bd_sf"/>
</dbReference>
<comment type="caution">
    <text evidence="3">The sequence shown here is derived from an EMBL/GenBank/DDBJ whole genome shotgun (WGS) entry which is preliminary data.</text>
</comment>
<dbReference type="CDD" id="cd06170">
    <property type="entry name" value="LuxR_C_like"/>
    <property type="match status" value="1"/>
</dbReference>
<keyword evidence="4" id="KW-1185">Reference proteome</keyword>
<dbReference type="SMART" id="SM00421">
    <property type="entry name" value="HTH_LUXR"/>
    <property type="match status" value="1"/>
</dbReference>
<dbReference type="AlphaFoldDB" id="W7YT07"/>
<reference evidence="3 4" key="1">
    <citation type="journal article" date="2014" name="Genome Announc.">
        <title>Draft Genome Sequence of Cytophaga fermentans JCM 21142T, a Facultative Anaerobe Isolated from Marine Mud.</title>
        <authorList>
            <person name="Starns D."/>
            <person name="Oshima K."/>
            <person name="Suda W."/>
            <person name="Iino T."/>
            <person name="Yuki M."/>
            <person name="Inoue J."/>
            <person name="Kitamura K."/>
            <person name="Iida T."/>
            <person name="Darby A."/>
            <person name="Hattori M."/>
            <person name="Ohkuma M."/>
        </authorList>
    </citation>
    <scope>NUCLEOTIDE SEQUENCE [LARGE SCALE GENOMIC DNA]</scope>
    <source>
        <strain evidence="3 4">JCM 21142</strain>
    </source>
</reference>
<dbReference type="Pfam" id="PF00196">
    <property type="entry name" value="GerE"/>
    <property type="match status" value="1"/>
</dbReference>
<evidence type="ECO:0000256" key="1">
    <source>
        <dbReference type="ARBA" id="ARBA00023125"/>
    </source>
</evidence>
<evidence type="ECO:0000313" key="3">
    <source>
        <dbReference type="EMBL" id="GAF05574.1"/>
    </source>
</evidence>
<dbReference type="Proteomes" id="UP000019402">
    <property type="component" value="Unassembled WGS sequence"/>
</dbReference>